<dbReference type="GO" id="GO:0004527">
    <property type="term" value="F:exonuclease activity"/>
    <property type="evidence" value="ECO:0007669"/>
    <property type="project" value="UniProtKB-KW"/>
</dbReference>
<evidence type="ECO:0000259" key="5">
    <source>
        <dbReference type="Pfam" id="PF13476"/>
    </source>
</evidence>
<evidence type="ECO:0000256" key="4">
    <source>
        <dbReference type="SAM" id="Coils"/>
    </source>
</evidence>
<name>D6GQK8_FILAD</name>
<protein>
    <recommendedName>
        <fullName evidence="3">Nuclease SbcCD subunit C</fullName>
    </recommendedName>
</protein>
<dbReference type="STRING" id="546269.HMPREF0389_00983"/>
<dbReference type="EMBL" id="CP002390">
    <property type="protein sequence ID" value="EFE29061.1"/>
    <property type="molecule type" value="Genomic_DNA"/>
</dbReference>
<comment type="similarity">
    <text evidence="1">Belongs to the SMC family. SbcC subfamily.</text>
</comment>
<dbReference type="SUPFAM" id="SSF52540">
    <property type="entry name" value="P-loop containing nucleoside triphosphate hydrolases"/>
    <property type="match status" value="1"/>
</dbReference>
<feature type="coiled-coil region" evidence="4">
    <location>
        <begin position="324"/>
        <end position="457"/>
    </location>
</feature>
<dbReference type="Gene3D" id="3.40.50.300">
    <property type="entry name" value="P-loop containing nucleotide triphosphate hydrolases"/>
    <property type="match status" value="2"/>
</dbReference>
<dbReference type="KEGG" id="faa:HMPREF0389_00983"/>
<gene>
    <name evidence="6" type="ordered locus">HMPREF0389_00983</name>
</gene>
<dbReference type="Pfam" id="PF13558">
    <property type="entry name" value="SbcC_Walker_B"/>
    <property type="match status" value="1"/>
</dbReference>
<feature type="coiled-coil region" evidence="4">
    <location>
        <begin position="617"/>
        <end position="668"/>
    </location>
</feature>
<dbReference type="PATRIC" id="fig|546269.5.peg.1492"/>
<organism evidence="6 7">
    <name type="scientific">Filifactor alocis (strain ATCC 35896 / CCUG 47790 / D40 B5)</name>
    <name type="common">Fusobacterium alocis</name>
    <dbReference type="NCBI Taxonomy" id="546269"/>
    <lineage>
        <taxon>Bacteria</taxon>
        <taxon>Bacillati</taxon>
        <taxon>Bacillota</taxon>
        <taxon>Clostridia</taxon>
        <taxon>Peptostreptococcales</taxon>
        <taxon>Filifactoraceae</taxon>
        <taxon>Filifactor</taxon>
    </lineage>
</organism>
<feature type="coiled-coil region" evidence="4">
    <location>
        <begin position="775"/>
        <end position="848"/>
    </location>
</feature>
<feature type="coiled-coil region" evidence="4">
    <location>
        <begin position="235"/>
        <end position="280"/>
    </location>
</feature>
<dbReference type="OrthoDB" id="9795626at2"/>
<feature type="coiled-coil region" evidence="4">
    <location>
        <begin position="540"/>
        <end position="588"/>
    </location>
</feature>
<dbReference type="PANTHER" id="PTHR32114:SF2">
    <property type="entry name" value="ABC TRANSPORTER ABCH.3"/>
    <property type="match status" value="1"/>
</dbReference>
<dbReference type="AlphaFoldDB" id="D6GQK8"/>
<comment type="subunit">
    <text evidence="2">Heterodimer of SbcC and SbcD.</text>
</comment>
<dbReference type="RefSeq" id="WP_014262973.1">
    <property type="nucleotide sequence ID" value="NC_016630.1"/>
</dbReference>
<accession>D6GQK8</accession>
<dbReference type="SUPFAM" id="SSF75712">
    <property type="entry name" value="Rad50 coiled-coil Zn hook"/>
    <property type="match status" value="1"/>
</dbReference>
<proteinExistence type="inferred from homology"/>
<keyword evidence="6" id="KW-0269">Exonuclease</keyword>
<evidence type="ECO:0000313" key="6">
    <source>
        <dbReference type="EMBL" id="EFE29061.1"/>
    </source>
</evidence>
<keyword evidence="6" id="KW-0540">Nuclease</keyword>
<evidence type="ECO:0000256" key="3">
    <source>
        <dbReference type="ARBA" id="ARBA00013368"/>
    </source>
</evidence>
<dbReference type="eggNOG" id="COG0419">
    <property type="taxonomic scope" value="Bacteria"/>
</dbReference>
<dbReference type="InterPro" id="IPR027417">
    <property type="entry name" value="P-loop_NTPase"/>
</dbReference>
<keyword evidence="4" id="KW-0175">Coiled coil</keyword>
<feature type="domain" description="Rad50/SbcC-type AAA" evidence="5">
    <location>
        <begin position="5"/>
        <end position="267"/>
    </location>
</feature>
<dbReference type="Proteomes" id="UP000007468">
    <property type="component" value="Chromosome"/>
</dbReference>
<dbReference type="Pfam" id="PF13476">
    <property type="entry name" value="AAA_23"/>
    <property type="match status" value="1"/>
</dbReference>
<keyword evidence="7" id="KW-1185">Reference proteome</keyword>
<evidence type="ECO:0000256" key="2">
    <source>
        <dbReference type="ARBA" id="ARBA00011322"/>
    </source>
</evidence>
<sequence length="1043" mass="122886">MKPIKLTLSGFITYRDTQTIDFTKFEQGSLFIVSGATGSGKTTIFDAICFALYGKISSQNRGEGEELRSQYLSPEDDKTFVEFEFQENGERIRIRREPRQVMKRPRGKIDTVSEEVELYLGNEVMTSKREVDEKIVELTGLTWDQFTKIVMLPQGEFRKFLSASSKEKEEILRKIFDTVPYQRFLEQVKQKYSMIQKKFEKMKDEVNALVSILDLEESACIQEFLNDNSLEPAFYLKALENMVQEQEKNRKETEEIEESLKKFEQQYQNCKNQISMANRHNAQLSQFQQKQEELGKLIPLEQEMKKRKEACIQAEKALSFYKEEVRLESVSDRIQKRNEELEQLIQQEKEWEEKSVAAKKEAEKIPYLSEEEEKKVKELEEWNQKEEQYGRLQEVLHQEKEFEVQKRKLEQEKIKIQTSLKECEEVLRSLEKIGEKFEKSQEELLQTEKELSKTEWELDKYRLIYRELKKMEKFEQDLSLLQKSLGTNQQNSVLLYQKVQDAKKEFEQSLLTVYARDLEEGTACPLCGSIHHPHPIHEVTSVTKEEIISLEEQLKEIQETAVRQQTEKKHLEDAILSSREQILQLQETSAFQVREFSGTSEELVFYEECGKSCADRKKNLEQTQVRLQAECKEYKRKRELEKNEREQVERWQEKMQNIMIQAEKLSVASEHSTRLKTELEEKLKGIDEQQLKSQRQTLMKEKKQIHETIEKVRTELQKSVDAYSKISTKVSEWKQYQKEETSRYRAEKQDWERKITQEFSDMETYRNNCMEESVLEQEKKQVEEFLEEYRVLSVEVKTLEQTLESKTAIDIQPLEKEIYSLEEVRKELQNTKEKLQQQYKSVHMLENKIREVLSHEEEYALKRMNLAKLYQLCSGENPMKATLETYVLMYFFEEVLMYANQRLYKMTDGQYTLYRKEDNFKGGGKNRGLELEILDTNVGKKRSTAMLSGGESFLASLALALGLSDAIMNTAGQIEIDTLFIDEGFGTLDQDRLQSAVDCLLELAGRNRMIGIISHVEELKSTIPNKIIVTYEKERGSTLSLMY</sequence>
<keyword evidence="6" id="KW-0378">Hydrolase</keyword>
<dbReference type="InterPro" id="IPR038729">
    <property type="entry name" value="Rad50/SbcC_AAA"/>
</dbReference>
<evidence type="ECO:0000313" key="7">
    <source>
        <dbReference type="Proteomes" id="UP000007468"/>
    </source>
</evidence>
<reference evidence="7" key="1">
    <citation type="submission" date="2010-12" db="EMBL/GenBank/DDBJ databases">
        <title>The genome sequence of Filifactor alocis strain ATCC 35896.</title>
        <authorList>
            <consortium name="The Broad Institute Genome Sequencing Platform"/>
            <person name="Ward D."/>
            <person name="Earl A."/>
            <person name="Feldgarden M."/>
            <person name="Young S.K."/>
            <person name="Gargeya S."/>
            <person name="Zeng Q."/>
            <person name="Alvarado L."/>
            <person name="Berlin A."/>
            <person name="Bochicchio J."/>
            <person name="Chapman S.B."/>
            <person name="Chen Z."/>
            <person name="Freedman E."/>
            <person name="Gellesch M."/>
            <person name="Goldberg J."/>
            <person name="Griggs A."/>
            <person name="Gujja S."/>
            <person name="Heilman E."/>
            <person name="Heiman D."/>
            <person name="Howarth C."/>
            <person name="Mehta T."/>
            <person name="Neiman D."/>
            <person name="Pearson M."/>
            <person name="Roberts A."/>
            <person name="Saif S."/>
            <person name="Shea T."/>
            <person name="Shenoy N."/>
            <person name="Sisk P."/>
            <person name="Stolte C."/>
            <person name="Sykes S."/>
            <person name="White J."/>
            <person name="Yandava C."/>
            <person name="Izard J."/>
            <person name="Blanton J.M."/>
            <person name="Baranova O.V."/>
            <person name="Tanner A.C."/>
            <person name="Dewhirst F.E."/>
            <person name="Haas B."/>
            <person name="Nusbaum C."/>
            <person name="Birren B."/>
        </authorList>
    </citation>
    <scope>NUCLEOTIDE SEQUENCE [LARGE SCALE GENOMIC DNA]</scope>
    <source>
        <strain evidence="7">ATCC 35896 / D40 B5</strain>
    </source>
</reference>
<dbReference type="PANTHER" id="PTHR32114">
    <property type="entry name" value="ABC TRANSPORTER ABCH.3"/>
    <property type="match status" value="1"/>
</dbReference>
<evidence type="ECO:0000256" key="1">
    <source>
        <dbReference type="ARBA" id="ARBA00006930"/>
    </source>
</evidence>